<evidence type="ECO:0000256" key="4">
    <source>
        <dbReference type="ARBA" id="ARBA00022989"/>
    </source>
</evidence>
<dbReference type="OrthoDB" id="9784014at2"/>
<evidence type="ECO:0000259" key="8">
    <source>
        <dbReference type="Pfam" id="PF12704"/>
    </source>
</evidence>
<protein>
    <submittedName>
        <fullName evidence="9">MacB-like protein</fullName>
    </submittedName>
</protein>
<dbReference type="Proteomes" id="UP000287865">
    <property type="component" value="Unassembled WGS sequence"/>
</dbReference>
<evidence type="ECO:0000313" key="12">
    <source>
        <dbReference type="Proteomes" id="UP000287865"/>
    </source>
</evidence>
<dbReference type="InterPro" id="IPR025857">
    <property type="entry name" value="MacB_PCD"/>
</dbReference>
<evidence type="ECO:0000256" key="6">
    <source>
        <dbReference type="SAM" id="Phobius"/>
    </source>
</evidence>
<organism evidence="9 11">
    <name type="scientific">Aliidiomarina maris</name>
    <dbReference type="NCBI Taxonomy" id="531312"/>
    <lineage>
        <taxon>Bacteria</taxon>
        <taxon>Pseudomonadati</taxon>
        <taxon>Pseudomonadota</taxon>
        <taxon>Gammaproteobacteria</taxon>
        <taxon>Alteromonadales</taxon>
        <taxon>Idiomarinaceae</taxon>
        <taxon>Aliidiomarina</taxon>
    </lineage>
</organism>
<evidence type="ECO:0000313" key="11">
    <source>
        <dbReference type="Proteomes" id="UP000249203"/>
    </source>
</evidence>
<reference evidence="9 11" key="2">
    <citation type="submission" date="2018-06" db="EMBL/GenBank/DDBJ databases">
        <title>Genomic Encyclopedia of Type Strains, Phase III (KMG-III): the genomes of soil and plant-associated and newly described type strains.</title>
        <authorList>
            <person name="Whitman W."/>
        </authorList>
    </citation>
    <scope>NUCLEOTIDE SEQUENCE [LARGE SCALE GENOMIC DNA]</scope>
    <source>
        <strain evidence="9 11">CGMCC 1.15366</strain>
    </source>
</reference>
<feature type="transmembrane region" description="Helical" evidence="6">
    <location>
        <begin position="148"/>
        <end position="171"/>
    </location>
</feature>
<dbReference type="EMBL" id="PIPK01000005">
    <property type="protein sequence ID" value="RUO24736.1"/>
    <property type="molecule type" value="Genomic_DNA"/>
</dbReference>
<keyword evidence="5 6" id="KW-0472">Membrane</keyword>
<dbReference type="EMBL" id="QLMD01000005">
    <property type="protein sequence ID" value="RAJ98450.1"/>
    <property type="molecule type" value="Genomic_DNA"/>
</dbReference>
<comment type="caution">
    <text evidence="9">The sequence shown here is derived from an EMBL/GenBank/DDBJ whole genome shotgun (WGS) entry which is preliminary data.</text>
</comment>
<evidence type="ECO:0000256" key="3">
    <source>
        <dbReference type="ARBA" id="ARBA00022692"/>
    </source>
</evidence>
<keyword evidence="2" id="KW-1003">Cell membrane</keyword>
<keyword evidence="3 6" id="KW-0812">Transmembrane</keyword>
<evidence type="ECO:0000256" key="2">
    <source>
        <dbReference type="ARBA" id="ARBA00022475"/>
    </source>
</evidence>
<keyword evidence="12" id="KW-1185">Reference proteome</keyword>
<gene>
    <name evidence="9" type="ORF">B0I24_105203</name>
    <name evidence="10" type="ORF">CWE07_06740</name>
</gene>
<dbReference type="InterPro" id="IPR051125">
    <property type="entry name" value="ABC-4/HrtB_transporter"/>
</dbReference>
<feature type="domain" description="MacB-like periplasmic core" evidence="8">
    <location>
        <begin position="17"/>
        <end position="107"/>
    </location>
</feature>
<evidence type="ECO:0000313" key="9">
    <source>
        <dbReference type="EMBL" id="RAJ98450.1"/>
    </source>
</evidence>
<evidence type="ECO:0000313" key="10">
    <source>
        <dbReference type="EMBL" id="RUO24736.1"/>
    </source>
</evidence>
<comment type="subcellular location">
    <subcellularLocation>
        <location evidence="1">Cell membrane</location>
        <topology evidence="1">Multi-pass membrane protein</topology>
    </subcellularLocation>
</comment>
<evidence type="ECO:0000256" key="5">
    <source>
        <dbReference type="ARBA" id="ARBA00023136"/>
    </source>
</evidence>
<evidence type="ECO:0000256" key="1">
    <source>
        <dbReference type="ARBA" id="ARBA00004651"/>
    </source>
</evidence>
<dbReference type="PANTHER" id="PTHR43738:SF2">
    <property type="entry name" value="ABC TRANSPORTER PERMEASE"/>
    <property type="match status" value="1"/>
</dbReference>
<dbReference type="AlphaFoldDB" id="A0A327X0R6"/>
<dbReference type="InterPro" id="IPR003838">
    <property type="entry name" value="ABC3_permease_C"/>
</dbReference>
<feature type="domain" description="ABC3 transporter permease C-terminal" evidence="7">
    <location>
        <begin position="151"/>
        <end position="213"/>
    </location>
</feature>
<proteinExistence type="predicted"/>
<dbReference type="Pfam" id="PF12704">
    <property type="entry name" value="MacB_PCD"/>
    <property type="match status" value="1"/>
</dbReference>
<dbReference type="Proteomes" id="UP000249203">
    <property type="component" value="Unassembled WGS sequence"/>
</dbReference>
<feature type="transmembrane region" description="Helical" evidence="6">
    <location>
        <begin position="192"/>
        <end position="215"/>
    </location>
</feature>
<accession>A0A327X0R6</accession>
<sequence length="227" mass="25300">MRIAWTVPISLGDSHRGYRVIGTTTDYFEHFKYADRRALQFREGVEFDDLFDVVLGAEVARELGYRLGDSLTLSHGMGSTSFMHHADLPFRVSGILQPTGTPVGMDSRVASFMVQRQINQYRQEPLSAILPGVALGELWQMLGTVERLLALVSYLVLFSAFAGLVTMLLASMKERQREIAILRASGARPWHIFSLIQLEVVVITLLAFTVAVAAYRQALTQSLAPRV</sequence>
<dbReference type="GO" id="GO:0005886">
    <property type="term" value="C:plasma membrane"/>
    <property type="evidence" value="ECO:0007669"/>
    <property type="project" value="UniProtKB-SubCell"/>
</dbReference>
<dbReference type="PANTHER" id="PTHR43738">
    <property type="entry name" value="ABC TRANSPORTER, MEMBRANE PROTEIN"/>
    <property type="match status" value="1"/>
</dbReference>
<dbReference type="RefSeq" id="WP_111569285.1">
    <property type="nucleotide sequence ID" value="NZ_PIPK01000005.1"/>
</dbReference>
<evidence type="ECO:0000259" key="7">
    <source>
        <dbReference type="Pfam" id="PF02687"/>
    </source>
</evidence>
<reference evidence="10 12" key="1">
    <citation type="journal article" date="2018" name="Front. Microbiol.">
        <title>Genome-Based Analysis Reveals the Taxonomy and Diversity of the Family Idiomarinaceae.</title>
        <authorList>
            <person name="Liu Y."/>
            <person name="Lai Q."/>
            <person name="Shao Z."/>
        </authorList>
    </citation>
    <scope>NUCLEOTIDE SEQUENCE [LARGE SCALE GENOMIC DNA]</scope>
    <source>
        <strain evidence="10 12">CF12-14</strain>
    </source>
</reference>
<keyword evidence="4 6" id="KW-1133">Transmembrane helix</keyword>
<name>A0A327X0R6_9GAMM</name>
<dbReference type="Pfam" id="PF02687">
    <property type="entry name" value="FtsX"/>
    <property type="match status" value="1"/>
</dbReference>